<feature type="region of interest" description="Disordered" evidence="1">
    <location>
        <begin position="49"/>
        <end position="83"/>
    </location>
</feature>
<dbReference type="EMBL" id="JAIWYP010000011">
    <property type="protein sequence ID" value="KAH3735216.1"/>
    <property type="molecule type" value="Genomic_DNA"/>
</dbReference>
<protein>
    <submittedName>
        <fullName evidence="2">Uncharacterized protein</fullName>
    </submittedName>
</protein>
<proteinExistence type="predicted"/>
<dbReference type="AlphaFoldDB" id="A0A9D4CZS1"/>
<evidence type="ECO:0000313" key="3">
    <source>
        <dbReference type="Proteomes" id="UP000828390"/>
    </source>
</evidence>
<sequence length="83" mass="9008">MRGEIASPAGTGLAHTRSDHVVAVKKRFTDSESRAKLVKASRKIVWPVRDSNPGHLANRASALPTELTGQPHNLSPNVTKCRQ</sequence>
<keyword evidence="3" id="KW-1185">Reference proteome</keyword>
<dbReference type="Proteomes" id="UP000828390">
    <property type="component" value="Unassembled WGS sequence"/>
</dbReference>
<comment type="caution">
    <text evidence="2">The sequence shown here is derived from an EMBL/GenBank/DDBJ whole genome shotgun (WGS) entry which is preliminary data.</text>
</comment>
<name>A0A9D4CZS1_DREPO</name>
<gene>
    <name evidence="2" type="ORF">DPMN_041678</name>
</gene>
<organism evidence="2 3">
    <name type="scientific">Dreissena polymorpha</name>
    <name type="common">Zebra mussel</name>
    <name type="synonym">Mytilus polymorpha</name>
    <dbReference type="NCBI Taxonomy" id="45954"/>
    <lineage>
        <taxon>Eukaryota</taxon>
        <taxon>Metazoa</taxon>
        <taxon>Spiralia</taxon>
        <taxon>Lophotrochozoa</taxon>
        <taxon>Mollusca</taxon>
        <taxon>Bivalvia</taxon>
        <taxon>Autobranchia</taxon>
        <taxon>Heteroconchia</taxon>
        <taxon>Euheterodonta</taxon>
        <taxon>Imparidentia</taxon>
        <taxon>Neoheterodontei</taxon>
        <taxon>Myida</taxon>
        <taxon>Dreissenoidea</taxon>
        <taxon>Dreissenidae</taxon>
        <taxon>Dreissena</taxon>
    </lineage>
</organism>
<reference evidence="2" key="1">
    <citation type="journal article" date="2019" name="bioRxiv">
        <title>The Genome of the Zebra Mussel, Dreissena polymorpha: A Resource for Invasive Species Research.</title>
        <authorList>
            <person name="McCartney M.A."/>
            <person name="Auch B."/>
            <person name="Kono T."/>
            <person name="Mallez S."/>
            <person name="Zhang Y."/>
            <person name="Obille A."/>
            <person name="Becker A."/>
            <person name="Abrahante J.E."/>
            <person name="Garbe J."/>
            <person name="Badalamenti J.P."/>
            <person name="Herman A."/>
            <person name="Mangelson H."/>
            <person name="Liachko I."/>
            <person name="Sullivan S."/>
            <person name="Sone E.D."/>
            <person name="Koren S."/>
            <person name="Silverstein K.A.T."/>
            <person name="Beckman K.B."/>
            <person name="Gohl D.M."/>
        </authorList>
    </citation>
    <scope>NUCLEOTIDE SEQUENCE</scope>
    <source>
        <strain evidence="2">Duluth1</strain>
        <tissue evidence="2">Whole animal</tissue>
    </source>
</reference>
<feature type="compositionally biased region" description="Polar residues" evidence="1">
    <location>
        <begin position="67"/>
        <end position="83"/>
    </location>
</feature>
<evidence type="ECO:0000256" key="1">
    <source>
        <dbReference type="SAM" id="MobiDB-lite"/>
    </source>
</evidence>
<dbReference type="AntiFam" id="ANF00011">
    <property type="entry name" value="tRNA translation"/>
</dbReference>
<reference evidence="2" key="2">
    <citation type="submission" date="2020-11" db="EMBL/GenBank/DDBJ databases">
        <authorList>
            <person name="McCartney M.A."/>
            <person name="Auch B."/>
            <person name="Kono T."/>
            <person name="Mallez S."/>
            <person name="Becker A."/>
            <person name="Gohl D.M."/>
            <person name="Silverstein K.A.T."/>
            <person name="Koren S."/>
            <person name="Bechman K.B."/>
            <person name="Herman A."/>
            <person name="Abrahante J.E."/>
            <person name="Garbe J."/>
        </authorList>
    </citation>
    <scope>NUCLEOTIDE SEQUENCE</scope>
    <source>
        <strain evidence="2">Duluth1</strain>
        <tissue evidence="2">Whole animal</tissue>
    </source>
</reference>
<accession>A0A9D4CZS1</accession>
<evidence type="ECO:0000313" key="2">
    <source>
        <dbReference type="EMBL" id="KAH3735216.1"/>
    </source>
</evidence>